<evidence type="ECO:0000313" key="14">
    <source>
        <dbReference type="EMBL" id="KAI5067423.1"/>
    </source>
</evidence>
<accession>A0A9D4UGC4</accession>
<dbReference type="GO" id="GO:0008444">
    <property type="term" value="F:CDP-diacylglycerol-glycerol-3-phosphate 3-phosphatidyltransferase activity"/>
    <property type="evidence" value="ECO:0007669"/>
    <property type="project" value="InterPro"/>
</dbReference>
<comment type="similarity">
    <text evidence="3 12">Belongs to the CDP-alcohol phosphatidyltransferase class-I family.</text>
</comment>
<keyword evidence="11" id="KW-1208">Phospholipid metabolism</keyword>
<keyword evidence="15" id="KW-1185">Reference proteome</keyword>
<name>A0A9D4UGC4_ADICA</name>
<keyword evidence="4" id="KW-0444">Lipid biosynthesis</keyword>
<dbReference type="GO" id="GO:0045995">
    <property type="term" value="P:regulation of embryonic development"/>
    <property type="evidence" value="ECO:0007669"/>
    <property type="project" value="UniProtKB-ARBA"/>
</dbReference>
<evidence type="ECO:0000256" key="2">
    <source>
        <dbReference type="ARBA" id="ARBA00004141"/>
    </source>
</evidence>
<keyword evidence="8" id="KW-0443">Lipid metabolism</keyword>
<evidence type="ECO:0000256" key="9">
    <source>
        <dbReference type="ARBA" id="ARBA00023136"/>
    </source>
</evidence>
<evidence type="ECO:0000256" key="8">
    <source>
        <dbReference type="ARBA" id="ARBA00023098"/>
    </source>
</evidence>
<comment type="caution">
    <text evidence="14">The sequence shown here is derived from an EMBL/GenBank/DDBJ whole genome shotgun (WGS) entry which is preliminary data.</text>
</comment>
<dbReference type="NCBIfam" id="TIGR00560">
    <property type="entry name" value="pgsA"/>
    <property type="match status" value="1"/>
</dbReference>
<dbReference type="Gene3D" id="1.20.120.1760">
    <property type="match status" value="1"/>
</dbReference>
<keyword evidence="6 13" id="KW-0812">Transmembrane</keyword>
<feature type="transmembrane region" description="Helical" evidence="13">
    <location>
        <begin position="88"/>
        <end position="106"/>
    </location>
</feature>
<dbReference type="InterPro" id="IPR050324">
    <property type="entry name" value="CDP-alcohol_PTase-I"/>
</dbReference>
<protein>
    <recommendedName>
        <fullName evidence="16">CDP-diacylglycerol--glycerol-3-phosphate 3-phosphatidyltransferase</fullName>
    </recommendedName>
</protein>
<keyword evidence="9 13" id="KW-0472">Membrane</keyword>
<evidence type="ECO:0008006" key="16">
    <source>
        <dbReference type="Google" id="ProtNLM"/>
    </source>
</evidence>
<organism evidence="14 15">
    <name type="scientific">Adiantum capillus-veneris</name>
    <name type="common">Maidenhair fern</name>
    <dbReference type="NCBI Taxonomy" id="13818"/>
    <lineage>
        <taxon>Eukaryota</taxon>
        <taxon>Viridiplantae</taxon>
        <taxon>Streptophyta</taxon>
        <taxon>Embryophyta</taxon>
        <taxon>Tracheophyta</taxon>
        <taxon>Polypodiopsida</taxon>
        <taxon>Polypodiidae</taxon>
        <taxon>Polypodiales</taxon>
        <taxon>Pteridineae</taxon>
        <taxon>Pteridaceae</taxon>
        <taxon>Vittarioideae</taxon>
        <taxon>Adiantum</taxon>
    </lineage>
</organism>
<dbReference type="AlphaFoldDB" id="A0A9D4UGC4"/>
<dbReference type="InterPro" id="IPR004570">
    <property type="entry name" value="Phosphatidylglycerol_P_synth"/>
</dbReference>
<dbReference type="EMBL" id="JABFUD020000017">
    <property type="protein sequence ID" value="KAI5067423.1"/>
    <property type="molecule type" value="Genomic_DNA"/>
</dbReference>
<evidence type="ECO:0000256" key="6">
    <source>
        <dbReference type="ARBA" id="ARBA00022692"/>
    </source>
</evidence>
<dbReference type="GO" id="GO:0006655">
    <property type="term" value="P:phosphatidylglycerol biosynthetic process"/>
    <property type="evidence" value="ECO:0007669"/>
    <property type="project" value="UniProtKB-ARBA"/>
</dbReference>
<dbReference type="InterPro" id="IPR000462">
    <property type="entry name" value="CDP-OH_P_trans"/>
</dbReference>
<keyword evidence="5 12" id="KW-0808">Transferase</keyword>
<feature type="transmembrane region" description="Helical" evidence="13">
    <location>
        <begin position="60"/>
        <end position="82"/>
    </location>
</feature>
<gene>
    <name evidence="14" type="ORF">GOP47_0017951</name>
</gene>
<evidence type="ECO:0000256" key="11">
    <source>
        <dbReference type="ARBA" id="ARBA00023264"/>
    </source>
</evidence>
<dbReference type="GO" id="GO:0030145">
    <property type="term" value="F:manganese ion binding"/>
    <property type="evidence" value="ECO:0007669"/>
    <property type="project" value="UniProtKB-ARBA"/>
</dbReference>
<dbReference type="PANTHER" id="PTHR14269">
    <property type="entry name" value="CDP-DIACYLGLYCEROL--GLYCEROL-3-PHOSPHATE 3-PHOSPHATIDYLTRANSFERASE-RELATED"/>
    <property type="match status" value="1"/>
</dbReference>
<evidence type="ECO:0000256" key="3">
    <source>
        <dbReference type="ARBA" id="ARBA00010441"/>
    </source>
</evidence>
<evidence type="ECO:0000313" key="15">
    <source>
        <dbReference type="Proteomes" id="UP000886520"/>
    </source>
</evidence>
<proteinExistence type="inferred from homology"/>
<comment type="cofactor">
    <cofactor evidence="1">
        <name>Mn(2+)</name>
        <dbReference type="ChEBI" id="CHEBI:29035"/>
    </cofactor>
</comment>
<dbReference type="GO" id="GO:0016020">
    <property type="term" value="C:membrane"/>
    <property type="evidence" value="ECO:0007669"/>
    <property type="project" value="UniProtKB-SubCell"/>
</dbReference>
<evidence type="ECO:0000256" key="5">
    <source>
        <dbReference type="ARBA" id="ARBA00022679"/>
    </source>
</evidence>
<dbReference type="PANTHER" id="PTHR14269:SF62">
    <property type="entry name" value="CDP-DIACYLGLYCEROL--GLYCEROL-3-PHOSPHATE 3-PHOSPHATIDYLTRANSFERASE 1, CHLOROPLASTIC"/>
    <property type="match status" value="1"/>
</dbReference>
<dbReference type="OrthoDB" id="10020554at2759"/>
<evidence type="ECO:0000256" key="10">
    <source>
        <dbReference type="ARBA" id="ARBA00023209"/>
    </source>
</evidence>
<evidence type="ECO:0000256" key="12">
    <source>
        <dbReference type="RuleBase" id="RU003750"/>
    </source>
</evidence>
<dbReference type="FunFam" id="1.20.120.1760:FF:000008">
    <property type="entry name" value="CDP-diacylglycerol--glycerol-3-phosphate 3-phosphatidyltransferase 2"/>
    <property type="match status" value="1"/>
</dbReference>
<reference evidence="14" key="1">
    <citation type="submission" date="2021-01" db="EMBL/GenBank/DDBJ databases">
        <title>Adiantum capillus-veneris genome.</title>
        <authorList>
            <person name="Fang Y."/>
            <person name="Liao Q."/>
        </authorList>
    </citation>
    <scope>NUCLEOTIDE SEQUENCE</scope>
    <source>
        <strain evidence="14">H3</strain>
        <tissue evidence="14">Leaf</tissue>
    </source>
</reference>
<comment type="subcellular location">
    <subcellularLocation>
        <location evidence="2">Membrane</location>
        <topology evidence="2">Multi-pass membrane protein</topology>
    </subcellularLocation>
</comment>
<dbReference type="PROSITE" id="PS00379">
    <property type="entry name" value="CDP_ALCOHOL_P_TRANSF"/>
    <property type="match status" value="1"/>
</dbReference>
<dbReference type="GO" id="GO:0009941">
    <property type="term" value="C:chloroplast envelope"/>
    <property type="evidence" value="ECO:0007669"/>
    <property type="project" value="TreeGrafter"/>
</dbReference>
<feature type="transmembrane region" description="Helical" evidence="13">
    <location>
        <begin position="223"/>
        <end position="247"/>
    </location>
</feature>
<dbReference type="InterPro" id="IPR048254">
    <property type="entry name" value="CDP_ALCOHOL_P_TRANSF_CS"/>
</dbReference>
<evidence type="ECO:0000256" key="1">
    <source>
        <dbReference type="ARBA" id="ARBA00001936"/>
    </source>
</evidence>
<keyword evidence="7 13" id="KW-1133">Transmembrane helix</keyword>
<evidence type="ECO:0000256" key="7">
    <source>
        <dbReference type="ARBA" id="ARBA00022989"/>
    </source>
</evidence>
<keyword evidence="10" id="KW-0594">Phospholipid biosynthesis</keyword>
<dbReference type="Pfam" id="PF01066">
    <property type="entry name" value="CDP-OH_P_transf"/>
    <property type="match status" value="1"/>
</dbReference>
<dbReference type="InterPro" id="IPR043130">
    <property type="entry name" value="CDP-OH_PTrfase_TM_dom"/>
</dbReference>
<evidence type="ECO:0000256" key="13">
    <source>
        <dbReference type="SAM" id="Phobius"/>
    </source>
</evidence>
<sequence length="256" mass="27281">MVPTPGRRALLCKNAGHASATANDCDKRQCATLLSRNGSDGHGRLTCPLGEPSCVPRNKVLTLPTMLTLGRIAAIPILLFAFYSRASWAPTAVACIFLLAAITDWLDGFLARKMGLHSSFGAFLDPVADKLMVATTLVLLCTKPLHISWASDTPWLIPLPSTAIIGREITMSAVREWAASQGEILQSAVAVNKLGKVKTAFQMAALTVLLVTRSGSEAGSASVLMAIGVGLLYISAMLAVWSLFVYMKAIWGVLVR</sequence>
<dbReference type="Proteomes" id="UP000886520">
    <property type="component" value="Chromosome 17"/>
</dbReference>
<evidence type="ECO:0000256" key="4">
    <source>
        <dbReference type="ARBA" id="ARBA00022516"/>
    </source>
</evidence>